<dbReference type="Pfam" id="PF13456">
    <property type="entry name" value="RVT_3"/>
    <property type="match status" value="1"/>
</dbReference>
<dbReference type="PROSITE" id="PS50879">
    <property type="entry name" value="RNASE_H_1"/>
    <property type="match status" value="1"/>
</dbReference>
<gene>
    <name evidence="2" type="ORF">MANES_04G079500</name>
</gene>
<dbReference type="CDD" id="cd06222">
    <property type="entry name" value="RNase_H_like"/>
    <property type="match status" value="1"/>
</dbReference>
<sequence length="209" mass="23570">MAFCLSSQKCVNDLFIPSGVKMVDPPKSKFLNYPVDYEATYAWQPPPQGWMKLNVDGSCLGNPGPASAGGLLRDSSSNWVIGFGLNIGETSILNAEIIGILVGLQLVWSMGFRRVIVESDSLKAVRLITEEDISFHPLGDYIQDCRTLLNLDWQCTLSHVYRQRNYSADSLAKQSHDLKPEELKIWYSPPWKVIHFLNKDRLGIGFKRH</sequence>
<dbReference type="AlphaFoldDB" id="A0A2C9W0H6"/>
<evidence type="ECO:0000313" key="2">
    <source>
        <dbReference type="EMBL" id="OAY52390.1"/>
    </source>
</evidence>
<dbReference type="PANTHER" id="PTHR47723:SF19">
    <property type="entry name" value="POLYNUCLEOTIDYL TRANSFERASE, RIBONUCLEASE H-LIKE SUPERFAMILY PROTEIN"/>
    <property type="match status" value="1"/>
</dbReference>
<dbReference type="GO" id="GO:0004523">
    <property type="term" value="F:RNA-DNA hybrid ribonuclease activity"/>
    <property type="evidence" value="ECO:0007669"/>
    <property type="project" value="InterPro"/>
</dbReference>
<dbReference type="GO" id="GO:0003676">
    <property type="term" value="F:nucleic acid binding"/>
    <property type="evidence" value="ECO:0007669"/>
    <property type="project" value="InterPro"/>
</dbReference>
<dbReference type="Gene3D" id="3.30.420.10">
    <property type="entry name" value="Ribonuclease H-like superfamily/Ribonuclease H"/>
    <property type="match status" value="1"/>
</dbReference>
<feature type="domain" description="RNase H type-1" evidence="1">
    <location>
        <begin position="47"/>
        <end position="177"/>
    </location>
</feature>
<dbReference type="PANTHER" id="PTHR47723">
    <property type="entry name" value="OS05G0353850 PROTEIN"/>
    <property type="match status" value="1"/>
</dbReference>
<dbReference type="InterPro" id="IPR053151">
    <property type="entry name" value="RNase_H-like"/>
</dbReference>
<name>A0A2C9W0H6_MANES</name>
<dbReference type="EMBL" id="CM004390">
    <property type="protein sequence ID" value="OAY52390.1"/>
    <property type="molecule type" value="Genomic_DNA"/>
</dbReference>
<dbReference type="InterPro" id="IPR002156">
    <property type="entry name" value="RNaseH_domain"/>
</dbReference>
<reference evidence="2" key="1">
    <citation type="submission" date="2016-02" db="EMBL/GenBank/DDBJ databases">
        <title>WGS assembly of Manihot esculenta.</title>
        <authorList>
            <person name="Bredeson J.V."/>
            <person name="Prochnik S.E."/>
            <person name="Lyons J.B."/>
            <person name="Schmutz J."/>
            <person name="Grimwood J."/>
            <person name="Vrebalov J."/>
            <person name="Bart R.S."/>
            <person name="Amuge T."/>
            <person name="Ferguson M.E."/>
            <person name="Green R."/>
            <person name="Putnam N."/>
            <person name="Stites J."/>
            <person name="Rounsley S."/>
            <person name="Rokhsar D.S."/>
        </authorList>
    </citation>
    <scope>NUCLEOTIDE SEQUENCE [LARGE SCALE GENOMIC DNA]</scope>
    <source>
        <tissue evidence="2">Leaf</tissue>
    </source>
</reference>
<evidence type="ECO:0000259" key="1">
    <source>
        <dbReference type="PROSITE" id="PS50879"/>
    </source>
</evidence>
<proteinExistence type="predicted"/>
<protein>
    <recommendedName>
        <fullName evidence="1">RNase H type-1 domain-containing protein</fullName>
    </recommendedName>
</protein>
<accession>A0A2C9W0H6</accession>
<dbReference type="InterPro" id="IPR036397">
    <property type="entry name" value="RNaseH_sf"/>
</dbReference>
<dbReference type="SUPFAM" id="SSF53098">
    <property type="entry name" value="Ribonuclease H-like"/>
    <property type="match status" value="1"/>
</dbReference>
<dbReference type="STRING" id="3983.A0A2C9W0H6"/>
<dbReference type="InterPro" id="IPR012337">
    <property type="entry name" value="RNaseH-like_sf"/>
</dbReference>
<organism evidence="2">
    <name type="scientific">Manihot esculenta</name>
    <name type="common">Cassava</name>
    <name type="synonym">Jatropha manihot</name>
    <dbReference type="NCBI Taxonomy" id="3983"/>
    <lineage>
        <taxon>Eukaryota</taxon>
        <taxon>Viridiplantae</taxon>
        <taxon>Streptophyta</taxon>
        <taxon>Embryophyta</taxon>
        <taxon>Tracheophyta</taxon>
        <taxon>Spermatophyta</taxon>
        <taxon>Magnoliopsida</taxon>
        <taxon>eudicotyledons</taxon>
        <taxon>Gunneridae</taxon>
        <taxon>Pentapetalae</taxon>
        <taxon>rosids</taxon>
        <taxon>fabids</taxon>
        <taxon>Malpighiales</taxon>
        <taxon>Euphorbiaceae</taxon>
        <taxon>Crotonoideae</taxon>
        <taxon>Manihoteae</taxon>
        <taxon>Manihot</taxon>
    </lineage>
</organism>
<dbReference type="InterPro" id="IPR044730">
    <property type="entry name" value="RNase_H-like_dom_plant"/>
</dbReference>